<name>A0A2K3JQC7_TRIPR</name>
<proteinExistence type="predicted"/>
<accession>A0A2K3JQC7</accession>
<protein>
    <submittedName>
        <fullName evidence="1">Uncharacterized protein</fullName>
    </submittedName>
</protein>
<dbReference type="EMBL" id="ASHM01118834">
    <property type="protein sequence ID" value="PNX56245.1"/>
    <property type="molecule type" value="Genomic_DNA"/>
</dbReference>
<sequence>MTFTGEISDSGVTTERTKSKFMTFPSNLNGECVLTSGSLTSYFIEIGGGHGRGFIVLTTMLRFGGGIVGKRLRLVVQKREEGRRKSSSASVVF</sequence>
<evidence type="ECO:0000313" key="1">
    <source>
        <dbReference type="EMBL" id="PNX56245.1"/>
    </source>
</evidence>
<reference evidence="1 2" key="1">
    <citation type="journal article" date="2014" name="Am. J. Bot.">
        <title>Genome assembly and annotation for red clover (Trifolium pratense; Fabaceae).</title>
        <authorList>
            <person name="Istvanek J."/>
            <person name="Jaros M."/>
            <person name="Krenek A."/>
            <person name="Repkova J."/>
        </authorList>
    </citation>
    <scope>NUCLEOTIDE SEQUENCE [LARGE SCALE GENOMIC DNA]</scope>
    <source>
        <strain evidence="2">cv. Tatra</strain>
        <tissue evidence="1">Young leaves</tissue>
    </source>
</reference>
<reference evidence="1 2" key="2">
    <citation type="journal article" date="2017" name="Front. Plant Sci.">
        <title>Gene Classification and Mining of Molecular Markers Useful in Red Clover (Trifolium pratense) Breeding.</title>
        <authorList>
            <person name="Istvanek J."/>
            <person name="Dluhosova J."/>
            <person name="Dluhos P."/>
            <person name="Patkova L."/>
            <person name="Nedelnik J."/>
            <person name="Repkova J."/>
        </authorList>
    </citation>
    <scope>NUCLEOTIDE SEQUENCE [LARGE SCALE GENOMIC DNA]</scope>
    <source>
        <strain evidence="2">cv. Tatra</strain>
        <tissue evidence="1">Young leaves</tissue>
    </source>
</reference>
<dbReference type="Proteomes" id="UP000236291">
    <property type="component" value="Unassembled WGS sequence"/>
</dbReference>
<evidence type="ECO:0000313" key="2">
    <source>
        <dbReference type="Proteomes" id="UP000236291"/>
    </source>
</evidence>
<gene>
    <name evidence="1" type="ORF">L195_g058112</name>
</gene>
<comment type="caution">
    <text evidence="1">The sequence shown here is derived from an EMBL/GenBank/DDBJ whole genome shotgun (WGS) entry which is preliminary data.</text>
</comment>
<organism evidence="1 2">
    <name type="scientific">Trifolium pratense</name>
    <name type="common">Red clover</name>
    <dbReference type="NCBI Taxonomy" id="57577"/>
    <lineage>
        <taxon>Eukaryota</taxon>
        <taxon>Viridiplantae</taxon>
        <taxon>Streptophyta</taxon>
        <taxon>Embryophyta</taxon>
        <taxon>Tracheophyta</taxon>
        <taxon>Spermatophyta</taxon>
        <taxon>Magnoliopsida</taxon>
        <taxon>eudicotyledons</taxon>
        <taxon>Gunneridae</taxon>
        <taxon>Pentapetalae</taxon>
        <taxon>rosids</taxon>
        <taxon>fabids</taxon>
        <taxon>Fabales</taxon>
        <taxon>Fabaceae</taxon>
        <taxon>Papilionoideae</taxon>
        <taxon>50 kb inversion clade</taxon>
        <taxon>NPAAA clade</taxon>
        <taxon>Hologalegina</taxon>
        <taxon>IRL clade</taxon>
        <taxon>Trifolieae</taxon>
        <taxon>Trifolium</taxon>
    </lineage>
</organism>
<dbReference type="AlphaFoldDB" id="A0A2K3JQC7"/>